<reference evidence="10" key="1">
    <citation type="submission" date="2019-06" db="EMBL/GenBank/DDBJ databases">
        <authorList>
            <person name="Zheng W."/>
        </authorList>
    </citation>
    <scope>NUCLEOTIDE SEQUENCE</scope>
    <source>
        <strain evidence="10">QDHG01</strain>
    </source>
</reference>
<comment type="similarity">
    <text evidence="1 7">Belongs to the AB hydrolase superfamily. Lipase family.</text>
</comment>
<organism evidence="10 11">
    <name type="scientific">Halteria grandinella</name>
    <dbReference type="NCBI Taxonomy" id="5974"/>
    <lineage>
        <taxon>Eukaryota</taxon>
        <taxon>Sar</taxon>
        <taxon>Alveolata</taxon>
        <taxon>Ciliophora</taxon>
        <taxon>Intramacronucleata</taxon>
        <taxon>Spirotrichea</taxon>
        <taxon>Stichotrichia</taxon>
        <taxon>Sporadotrichida</taxon>
        <taxon>Halteriidae</taxon>
        <taxon>Halteria</taxon>
    </lineage>
</organism>
<keyword evidence="4 7" id="KW-0442">Lipid degradation</keyword>
<dbReference type="PANTHER" id="PTHR11005">
    <property type="entry name" value="LYSOSOMAL ACID LIPASE-RELATED"/>
    <property type="match status" value="1"/>
</dbReference>
<dbReference type="GO" id="GO:0016042">
    <property type="term" value="P:lipid catabolic process"/>
    <property type="evidence" value="ECO:0007669"/>
    <property type="project" value="UniProtKB-KW"/>
</dbReference>
<dbReference type="FunFam" id="3.40.50.1820:FF:000057">
    <property type="entry name" value="Lipase"/>
    <property type="match status" value="1"/>
</dbReference>
<evidence type="ECO:0000313" key="11">
    <source>
        <dbReference type="Proteomes" id="UP000785679"/>
    </source>
</evidence>
<comment type="caution">
    <text evidence="10">The sequence shown here is derived from an EMBL/GenBank/DDBJ whole genome shotgun (WGS) entry which is preliminary data.</text>
</comment>
<dbReference type="InterPro" id="IPR025483">
    <property type="entry name" value="Lipase_euk"/>
</dbReference>
<keyword evidence="3 7" id="KW-0378">Hydrolase</keyword>
<dbReference type="Proteomes" id="UP000785679">
    <property type="component" value="Unassembled WGS sequence"/>
</dbReference>
<feature type="domain" description="Partial AB-hydrolase lipase" evidence="9">
    <location>
        <begin position="69"/>
        <end position="128"/>
    </location>
</feature>
<evidence type="ECO:0000256" key="1">
    <source>
        <dbReference type="ARBA" id="ARBA00010701"/>
    </source>
</evidence>
<keyword evidence="5" id="KW-0443">Lipid metabolism</keyword>
<dbReference type="GO" id="GO:0016788">
    <property type="term" value="F:hydrolase activity, acting on ester bonds"/>
    <property type="evidence" value="ECO:0007669"/>
    <property type="project" value="InterPro"/>
</dbReference>
<dbReference type="InterPro" id="IPR006693">
    <property type="entry name" value="AB_hydrolase_lipase"/>
</dbReference>
<protein>
    <recommendedName>
        <fullName evidence="7">Lipase</fullName>
    </recommendedName>
</protein>
<feature type="active site" description="Charge relay system" evidence="8">
    <location>
        <position position="409"/>
    </location>
</feature>
<name>A0A8J8NNS6_HALGN</name>
<proteinExistence type="inferred from homology"/>
<dbReference type="Gene3D" id="3.40.50.1820">
    <property type="entry name" value="alpha/beta hydrolase"/>
    <property type="match status" value="1"/>
</dbReference>
<evidence type="ECO:0000256" key="5">
    <source>
        <dbReference type="ARBA" id="ARBA00023098"/>
    </source>
</evidence>
<dbReference type="AlphaFoldDB" id="A0A8J8NNS6"/>
<evidence type="ECO:0000256" key="3">
    <source>
        <dbReference type="ARBA" id="ARBA00022801"/>
    </source>
</evidence>
<gene>
    <name evidence="10" type="ORF">FGO68_gene5054</name>
</gene>
<feature type="active site" description="Charge relay system" evidence="8">
    <location>
        <position position="380"/>
    </location>
</feature>
<feature type="active site" description="Nucleophile" evidence="8">
    <location>
        <position position="206"/>
    </location>
</feature>
<keyword evidence="2" id="KW-0732">Signal</keyword>
<keyword evidence="6" id="KW-0325">Glycoprotein</keyword>
<dbReference type="PIRSF" id="PIRSF000862">
    <property type="entry name" value="Steryl_ester_lip"/>
    <property type="match status" value="1"/>
</dbReference>
<accession>A0A8J8NNS6</accession>
<evidence type="ECO:0000256" key="7">
    <source>
        <dbReference type="PIRNR" id="PIRNR000862"/>
    </source>
</evidence>
<dbReference type="InterPro" id="IPR029058">
    <property type="entry name" value="AB_hydrolase_fold"/>
</dbReference>
<keyword evidence="11" id="KW-1185">Reference proteome</keyword>
<sequence length="433" mass="48956">MHLQASAPVGDIWTKLIAILTNFVIYWEFHPQFQTDTYHAGAAIWQGLQTDVLSPPFPYPEAVNWTLREQIENRGYQFEEHDITTEDGYILTAFRVPGKLGEEMEGVSKQPVIMQHGLIDDGATWFFNDATLDLSLELVDLGYDIWATNSRGSTFSNRHVNYTVEDDAFWNFTMNEMGKYDVPANVHYVLANALGHFEQVIWFGHSQGTTQWFIANALDQTLAAKFKAFIGLAPVMYVYNQNSVAVTILSLLQIPDLLLEYLDSFLYVPQLSAVGPFFLHAFPRFVWNIVQTVVGFDKQQHLDLAMLPMMGRNDVGGTSTKNLFHWIQMIRAGYFQQYDFGSASANQIAYGQDYPPQYNTGTFKTNLAHVSMLLFAGGNDALVAPADYAKLLGLLPGNVKSKVIADYNHLDYMWSADVNEYVNDDVRAFLKSL</sequence>
<dbReference type="EMBL" id="RRYP01009971">
    <property type="protein sequence ID" value="TNV78706.1"/>
    <property type="molecule type" value="Genomic_DNA"/>
</dbReference>
<evidence type="ECO:0000259" key="9">
    <source>
        <dbReference type="Pfam" id="PF04083"/>
    </source>
</evidence>
<evidence type="ECO:0000256" key="4">
    <source>
        <dbReference type="ARBA" id="ARBA00022963"/>
    </source>
</evidence>
<evidence type="ECO:0000256" key="8">
    <source>
        <dbReference type="PIRSR" id="PIRSR000862-1"/>
    </source>
</evidence>
<dbReference type="SUPFAM" id="SSF53474">
    <property type="entry name" value="alpha/beta-Hydrolases"/>
    <property type="match status" value="1"/>
</dbReference>
<evidence type="ECO:0000256" key="2">
    <source>
        <dbReference type="ARBA" id="ARBA00022729"/>
    </source>
</evidence>
<dbReference type="Pfam" id="PF04083">
    <property type="entry name" value="Abhydro_lipase"/>
    <property type="match status" value="1"/>
</dbReference>
<evidence type="ECO:0000313" key="10">
    <source>
        <dbReference type="EMBL" id="TNV78706.1"/>
    </source>
</evidence>
<evidence type="ECO:0000256" key="6">
    <source>
        <dbReference type="ARBA" id="ARBA00023180"/>
    </source>
</evidence>
<dbReference type="OrthoDB" id="8040642at2759"/>